<dbReference type="Pfam" id="PF02635">
    <property type="entry name" value="DsrE"/>
    <property type="match status" value="1"/>
</dbReference>
<protein>
    <submittedName>
        <fullName evidence="1">Uncharacterized protein</fullName>
    </submittedName>
</protein>
<dbReference type="InterPro" id="IPR027396">
    <property type="entry name" value="DsrEFH-like"/>
</dbReference>
<name>A0A519BIW5_ACIG2</name>
<accession>A0A519BIW5</accession>
<dbReference type="SUPFAM" id="SSF75169">
    <property type="entry name" value="DsrEFH-like"/>
    <property type="match status" value="1"/>
</dbReference>
<dbReference type="AlphaFoldDB" id="A0A519BIW5"/>
<gene>
    <name evidence="1" type="ORF">EVJ46_02960</name>
</gene>
<dbReference type="Gene3D" id="3.40.1260.10">
    <property type="entry name" value="DsrEFH-like"/>
    <property type="match status" value="1"/>
</dbReference>
<dbReference type="InterPro" id="IPR003787">
    <property type="entry name" value="Sulphur_relay_DsrE/F-like"/>
</dbReference>
<dbReference type="Proteomes" id="UP000316562">
    <property type="component" value="Unassembled WGS sequence"/>
</dbReference>
<evidence type="ECO:0000313" key="2">
    <source>
        <dbReference type="Proteomes" id="UP000316562"/>
    </source>
</evidence>
<proteinExistence type="predicted"/>
<sequence length="157" mass="18485">MKNILSIFVYTLFTIFLTFIFIQNSYARAKDINALKYFKHHKLKELYQVPQNPKYWTLLLNNISNNVRISDTHFINYKILVVAYGPALKLFMKSDKKYYPLLQSIASYGVKLVACHQTMLGMHVKKTQIFKFVHIVYPGAIFYIVQKENEGYAYLQP</sequence>
<reference evidence="1 2" key="1">
    <citation type="journal article" date="2019" name="ISME J.">
        <title>Insights into ecological role of a new deltaproteobacterial order Candidatus Acidulodesulfobacterales by metagenomics and metatranscriptomics.</title>
        <authorList>
            <person name="Tan S."/>
            <person name="Liu J."/>
            <person name="Fang Y."/>
            <person name="Hedlund B.P."/>
            <person name="Lian Z.H."/>
            <person name="Huang L.Y."/>
            <person name="Li J.T."/>
            <person name="Huang L.N."/>
            <person name="Li W.J."/>
            <person name="Jiang H.C."/>
            <person name="Dong H.L."/>
            <person name="Shu W.S."/>
        </authorList>
    </citation>
    <scope>NUCLEOTIDE SEQUENCE [LARGE SCALE GENOMIC DNA]</scope>
    <source>
        <strain evidence="1">AP2</strain>
    </source>
</reference>
<evidence type="ECO:0000313" key="1">
    <source>
        <dbReference type="EMBL" id="RZD17207.1"/>
    </source>
</evidence>
<dbReference type="PANTHER" id="PTHR37691">
    <property type="entry name" value="BLR3518 PROTEIN"/>
    <property type="match status" value="1"/>
</dbReference>
<comment type="caution">
    <text evidence="1">The sequence shown here is derived from an EMBL/GenBank/DDBJ whole genome shotgun (WGS) entry which is preliminary data.</text>
</comment>
<dbReference type="EMBL" id="SGBC01000001">
    <property type="protein sequence ID" value="RZD17207.1"/>
    <property type="molecule type" value="Genomic_DNA"/>
</dbReference>
<organism evidence="1 2">
    <name type="scientific">Acididesulfobacter guangdongensis</name>
    <dbReference type="NCBI Taxonomy" id="2597225"/>
    <lineage>
        <taxon>Bacteria</taxon>
        <taxon>Deltaproteobacteria</taxon>
        <taxon>Candidatus Acidulodesulfobacterales</taxon>
        <taxon>Candidatus Acididesulfobacter</taxon>
    </lineage>
</organism>
<dbReference type="PANTHER" id="PTHR37691:SF1">
    <property type="entry name" value="BLR3518 PROTEIN"/>
    <property type="match status" value="1"/>
</dbReference>